<dbReference type="KEGG" id="cad:Curi_c25690"/>
<keyword evidence="2" id="KW-1185">Reference proteome</keyword>
<dbReference type="OrthoDB" id="1683192at2"/>
<gene>
    <name evidence="1" type="ordered locus">Curi_c25690</name>
</gene>
<organism evidence="1 2">
    <name type="scientific">Gottschalkia acidurici (strain ATCC 7906 / DSM 604 / BCRC 14475 / CIP 104303 / KCTC 5404 / NCIMB 10678 / 9a)</name>
    <name type="common">Clostridium acidurici</name>
    <dbReference type="NCBI Taxonomy" id="1128398"/>
    <lineage>
        <taxon>Bacteria</taxon>
        <taxon>Bacillati</taxon>
        <taxon>Bacillota</taxon>
        <taxon>Tissierellia</taxon>
        <taxon>Tissierellales</taxon>
        <taxon>Gottschalkiaceae</taxon>
        <taxon>Gottschalkia</taxon>
    </lineage>
</organism>
<dbReference type="HOGENOM" id="CLU_118911_0_0_9"/>
<dbReference type="RefSeq" id="WP_014968698.1">
    <property type="nucleotide sequence ID" value="NC_018664.1"/>
</dbReference>
<name>K0B254_GOTA9</name>
<dbReference type="EMBL" id="CP003326">
    <property type="protein sequence ID" value="AFS79564.1"/>
    <property type="molecule type" value="Genomic_DNA"/>
</dbReference>
<accession>K0B254</accession>
<dbReference type="STRING" id="1128398.Curi_c25690"/>
<reference evidence="1 2" key="1">
    <citation type="journal article" date="2012" name="PLoS ONE">
        <title>The purine-utilizing bacterium Clostridium acidurici 9a: a genome-guided metabolic reconsideration.</title>
        <authorList>
            <person name="Hartwich K."/>
            <person name="Poehlein A."/>
            <person name="Daniel R."/>
        </authorList>
    </citation>
    <scope>NUCLEOTIDE SEQUENCE [LARGE SCALE GENOMIC DNA]</scope>
    <source>
        <strain evidence="2">ATCC 7906 / DSM 604 / BCRC 14475 / CIP 104303 / KCTC 5404 / NCIMB 10678 / 9a</strain>
    </source>
</reference>
<dbReference type="AlphaFoldDB" id="K0B254"/>
<evidence type="ECO:0000313" key="2">
    <source>
        <dbReference type="Proteomes" id="UP000006094"/>
    </source>
</evidence>
<protein>
    <submittedName>
        <fullName evidence="1">Uncharacterized protein</fullName>
    </submittedName>
</protein>
<evidence type="ECO:0000313" key="1">
    <source>
        <dbReference type="EMBL" id="AFS79564.1"/>
    </source>
</evidence>
<dbReference type="Proteomes" id="UP000006094">
    <property type="component" value="Chromosome"/>
</dbReference>
<proteinExistence type="predicted"/>
<sequence length="197" mass="22344">MKVFILGNEFDVYPSQDILVELEGIVRDCTIGTNYSFSHMVIDGHDVYDHRAHIMDNMSDIKQIEIVVETEKGLIKSTLFSVKGDIDNIISMSKQLSEDFSKNTDRNAFMDMIPLFGNINLVFTAFNNIETDENLNDKISNYEAWNEYAKEVYSLSETIKSLQGVMAENDVLAISKSLVSDLIPVLENMNEKISNLL</sequence>